<dbReference type="InterPro" id="IPR036638">
    <property type="entry name" value="HLH_DNA-bd_sf"/>
</dbReference>
<dbReference type="SMART" id="SM00353">
    <property type="entry name" value="HLH"/>
    <property type="match status" value="1"/>
</dbReference>
<dbReference type="Pfam" id="PF00010">
    <property type="entry name" value="HLH"/>
    <property type="match status" value="1"/>
</dbReference>
<dbReference type="PANTHER" id="PTHR31945:SF11">
    <property type="entry name" value="TRANSCRIPTION FACTOR ABORTED MICROSPORES"/>
    <property type="match status" value="1"/>
</dbReference>
<comment type="similarity">
    <text evidence="2">Belongs to the bHLH protein family.</text>
</comment>
<dbReference type="Pfam" id="PF22754">
    <property type="entry name" value="bHLH-TF_ACT-like_plant"/>
    <property type="match status" value="1"/>
</dbReference>
<dbReference type="PANTHER" id="PTHR31945">
    <property type="entry name" value="TRANSCRIPTION FACTOR SCREAM2-RELATED"/>
    <property type="match status" value="1"/>
</dbReference>
<feature type="non-terminal residue" evidence="8">
    <location>
        <position position="1"/>
    </location>
</feature>
<reference evidence="8" key="1">
    <citation type="submission" date="2015-07" db="EMBL/GenBank/DDBJ databases">
        <title>Transcriptome Assembly of Anthurium amnicola.</title>
        <authorList>
            <person name="Suzuki J."/>
        </authorList>
    </citation>
    <scope>NUCLEOTIDE SEQUENCE</scope>
</reference>
<feature type="region of interest" description="Disordered" evidence="6">
    <location>
        <begin position="252"/>
        <end position="291"/>
    </location>
</feature>
<dbReference type="GO" id="GO:0046983">
    <property type="term" value="F:protein dimerization activity"/>
    <property type="evidence" value="ECO:0007669"/>
    <property type="project" value="InterPro"/>
</dbReference>
<dbReference type="Gene3D" id="4.10.280.10">
    <property type="entry name" value="Helix-loop-helix DNA-binding domain"/>
    <property type="match status" value="1"/>
</dbReference>
<dbReference type="GO" id="GO:0005634">
    <property type="term" value="C:nucleus"/>
    <property type="evidence" value="ECO:0007669"/>
    <property type="project" value="UniProtKB-SubCell"/>
</dbReference>
<dbReference type="CDD" id="cd11443">
    <property type="entry name" value="bHLH_AtAMS_like"/>
    <property type="match status" value="1"/>
</dbReference>
<dbReference type="GO" id="GO:0043565">
    <property type="term" value="F:sequence-specific DNA binding"/>
    <property type="evidence" value="ECO:0007669"/>
    <property type="project" value="TreeGrafter"/>
</dbReference>
<evidence type="ECO:0000256" key="1">
    <source>
        <dbReference type="ARBA" id="ARBA00004123"/>
    </source>
</evidence>
<dbReference type="PROSITE" id="PS50888">
    <property type="entry name" value="BHLH"/>
    <property type="match status" value="1"/>
</dbReference>
<protein>
    <submittedName>
        <fullName evidence="8">Transcription factor ABORTED MICROSPORES</fullName>
    </submittedName>
</protein>
<evidence type="ECO:0000256" key="2">
    <source>
        <dbReference type="ARBA" id="ARBA00005510"/>
    </source>
</evidence>
<dbReference type="InterPro" id="IPR051358">
    <property type="entry name" value="TF_AMS/ICE1/BHLH6-like"/>
</dbReference>
<dbReference type="AlphaFoldDB" id="A0A1D1ZEA7"/>
<feature type="compositionally biased region" description="Basic residues" evidence="6">
    <location>
        <begin position="256"/>
        <end position="267"/>
    </location>
</feature>
<evidence type="ECO:0000256" key="4">
    <source>
        <dbReference type="ARBA" id="ARBA00023163"/>
    </source>
</evidence>
<dbReference type="InterPro" id="IPR054502">
    <property type="entry name" value="bHLH-TF_ACT-like_plant"/>
</dbReference>
<dbReference type="InterPro" id="IPR011598">
    <property type="entry name" value="bHLH_dom"/>
</dbReference>
<accession>A0A1D1ZEA7</accession>
<name>A0A1D1ZEA7_9ARAE</name>
<evidence type="ECO:0000256" key="5">
    <source>
        <dbReference type="ARBA" id="ARBA00023242"/>
    </source>
</evidence>
<feature type="region of interest" description="Disordered" evidence="6">
    <location>
        <begin position="66"/>
        <end position="93"/>
    </location>
</feature>
<evidence type="ECO:0000313" key="8">
    <source>
        <dbReference type="EMBL" id="JAT65131.1"/>
    </source>
</evidence>
<comment type="subcellular location">
    <subcellularLocation>
        <location evidence="1">Nucleus</location>
    </subcellularLocation>
</comment>
<feature type="region of interest" description="Disordered" evidence="6">
    <location>
        <begin position="120"/>
        <end position="154"/>
    </location>
</feature>
<keyword evidence="3" id="KW-0805">Transcription regulation</keyword>
<keyword evidence="4" id="KW-0804">Transcription</keyword>
<organism evidence="8">
    <name type="scientific">Anthurium amnicola</name>
    <dbReference type="NCBI Taxonomy" id="1678845"/>
    <lineage>
        <taxon>Eukaryota</taxon>
        <taxon>Viridiplantae</taxon>
        <taxon>Streptophyta</taxon>
        <taxon>Embryophyta</taxon>
        <taxon>Tracheophyta</taxon>
        <taxon>Spermatophyta</taxon>
        <taxon>Magnoliopsida</taxon>
        <taxon>Liliopsida</taxon>
        <taxon>Araceae</taxon>
        <taxon>Pothoideae</taxon>
        <taxon>Potheae</taxon>
        <taxon>Anthurium</taxon>
    </lineage>
</organism>
<dbReference type="GO" id="GO:0003700">
    <property type="term" value="F:DNA-binding transcription factor activity"/>
    <property type="evidence" value="ECO:0007669"/>
    <property type="project" value="TreeGrafter"/>
</dbReference>
<sequence>GRAGRRLSCKNLMAERKRRKKLNDRLYALRALVPKISKMDRASILGDAIEFVMDLQNQVKKLQDQLEEPTLEDDGSKQADNVDDCNDLNHENNKSHGLVQLDQLHQTGNIIPAGMELADSPKRTSSVMKPANPSKKNQNSSANEEKGNQMEPQVEVTPVGANKFFLKVFCEHKRGGFVRLMEAMTSLGLDVTNVNVTTSKPLVLNVFEVEKRDSEVVQADQVRSSLLKLAMDSEDGGWQADSAMAVGNGGPDCQAHQHHHHRGNIHHHQLDTHQHPHHLHYPHHHHLHHQP</sequence>
<evidence type="ECO:0000256" key="6">
    <source>
        <dbReference type="SAM" id="MobiDB-lite"/>
    </source>
</evidence>
<dbReference type="SUPFAM" id="SSF47459">
    <property type="entry name" value="HLH, helix-loop-helix DNA-binding domain"/>
    <property type="match status" value="1"/>
</dbReference>
<evidence type="ECO:0000256" key="3">
    <source>
        <dbReference type="ARBA" id="ARBA00023015"/>
    </source>
</evidence>
<feature type="compositionally biased region" description="Basic residues" evidence="6">
    <location>
        <begin position="275"/>
        <end position="291"/>
    </location>
</feature>
<dbReference type="EMBL" id="GDJX01002805">
    <property type="protein sequence ID" value="JAT65131.1"/>
    <property type="molecule type" value="Transcribed_RNA"/>
</dbReference>
<proteinExistence type="inferred from homology"/>
<feature type="domain" description="BHLH" evidence="7">
    <location>
        <begin position="6"/>
        <end position="55"/>
    </location>
</feature>
<evidence type="ECO:0000259" key="7">
    <source>
        <dbReference type="PROSITE" id="PS50888"/>
    </source>
</evidence>
<gene>
    <name evidence="8" type="primary">AMS_3</name>
    <name evidence="8" type="ORF">g.29805</name>
</gene>
<keyword evidence="5" id="KW-0539">Nucleus</keyword>